<dbReference type="InterPro" id="IPR012337">
    <property type="entry name" value="RNaseH-like_sf"/>
</dbReference>
<dbReference type="SUPFAM" id="SSF53098">
    <property type="entry name" value="Ribonuclease H-like"/>
    <property type="match status" value="1"/>
</dbReference>
<reference evidence="1" key="2">
    <citation type="submission" date="2020-07" db="EMBL/GenBank/DDBJ databases">
        <authorList>
            <person name="Vera ALvarez R."/>
            <person name="Arias-Moreno D.M."/>
            <person name="Jimenez-Jacinto V."/>
            <person name="Jimenez-Bremont J.F."/>
            <person name="Swaminathan K."/>
            <person name="Moose S.P."/>
            <person name="Guerrero-Gonzalez M.L."/>
            <person name="Marino-Ramirez L."/>
            <person name="Landsman D."/>
            <person name="Rodriguez-Kessler M."/>
            <person name="Delgado-Sanchez P."/>
        </authorList>
    </citation>
    <scope>NUCLEOTIDE SEQUENCE</scope>
    <source>
        <tissue evidence="1">Cladode</tissue>
    </source>
</reference>
<dbReference type="EMBL" id="GISG01228201">
    <property type="protein sequence ID" value="MBA4665746.1"/>
    <property type="molecule type" value="Transcribed_RNA"/>
</dbReference>
<organism evidence="1">
    <name type="scientific">Opuntia streptacantha</name>
    <name type="common">Prickly pear cactus</name>
    <name type="synonym">Opuntia cardona</name>
    <dbReference type="NCBI Taxonomy" id="393608"/>
    <lineage>
        <taxon>Eukaryota</taxon>
        <taxon>Viridiplantae</taxon>
        <taxon>Streptophyta</taxon>
        <taxon>Embryophyta</taxon>
        <taxon>Tracheophyta</taxon>
        <taxon>Spermatophyta</taxon>
        <taxon>Magnoliopsida</taxon>
        <taxon>eudicotyledons</taxon>
        <taxon>Gunneridae</taxon>
        <taxon>Pentapetalae</taxon>
        <taxon>Caryophyllales</taxon>
        <taxon>Cactineae</taxon>
        <taxon>Cactaceae</taxon>
        <taxon>Opuntioideae</taxon>
        <taxon>Opuntia</taxon>
    </lineage>
</organism>
<protein>
    <recommendedName>
        <fullName evidence="2">hAT-like transposase RNase-H fold domain-containing protein</fullName>
    </recommendedName>
</protein>
<proteinExistence type="predicted"/>
<dbReference type="PANTHER" id="PTHR46481:SF6">
    <property type="entry name" value="ZINC FINGER BED DOMAIN-CONTAINING PROTEIN RICESLEEPER 2-LIKE"/>
    <property type="match status" value="1"/>
</dbReference>
<evidence type="ECO:0000313" key="1">
    <source>
        <dbReference type="EMBL" id="MBA4665746.1"/>
    </source>
</evidence>
<reference evidence="1" key="1">
    <citation type="journal article" date="2013" name="J. Plant Res.">
        <title>Effect of fungi and light on seed germination of three Opuntia species from semiarid lands of central Mexico.</title>
        <authorList>
            <person name="Delgado-Sanchez P."/>
            <person name="Jimenez-Bremont J.F."/>
            <person name="Guerrero-Gonzalez Mde L."/>
            <person name="Flores J."/>
        </authorList>
    </citation>
    <scope>NUCLEOTIDE SEQUENCE</scope>
    <source>
        <tissue evidence="1">Cladode</tissue>
    </source>
</reference>
<sequence>MICDGRYGTTNLKRHIKACMKLYGQNDLKQMLLNAYAGDVSLRGSKIDHGIVREFLAKMIVRHELPFSVVEYEGVRECLVYLNSDVKHITRNTCKADVFKLYQKGKSKVMDLLSYSPSRISLTSDFWSCMTSDSYMCITVHFVDKDWKFRDFILSFSCFPPPHNGLFISDKFTKLLGENGWNIEHKLMAITLDNATNNVTFVNSYMTKLVSRGALPLRGRFFRIRCAAHVINLIVKAGLEELH</sequence>
<dbReference type="InterPro" id="IPR052035">
    <property type="entry name" value="ZnF_BED_domain_contain"/>
</dbReference>
<dbReference type="AlphaFoldDB" id="A0A7C9EH65"/>
<name>A0A7C9EH65_OPUST</name>
<evidence type="ECO:0008006" key="2">
    <source>
        <dbReference type="Google" id="ProtNLM"/>
    </source>
</evidence>
<accession>A0A7C9EH65</accession>
<dbReference type="EMBL" id="GISG01228204">
    <property type="protein sequence ID" value="MBA4665748.1"/>
    <property type="molecule type" value="Transcribed_RNA"/>
</dbReference>
<dbReference type="PANTHER" id="PTHR46481">
    <property type="entry name" value="ZINC FINGER BED DOMAIN-CONTAINING PROTEIN 4"/>
    <property type="match status" value="1"/>
</dbReference>